<dbReference type="InterPro" id="IPR010982">
    <property type="entry name" value="Lambda_DNA-bd_dom_sf"/>
</dbReference>
<dbReference type="InterPro" id="IPR028082">
    <property type="entry name" value="Peripla_BP_I"/>
</dbReference>
<keyword evidence="2" id="KW-0238">DNA-binding</keyword>
<protein>
    <submittedName>
        <fullName evidence="5">Transcriptional regulator, LacI family</fullName>
    </submittedName>
</protein>
<dbReference type="InterPro" id="IPR000843">
    <property type="entry name" value="HTH_LacI"/>
</dbReference>
<dbReference type="Gene3D" id="1.10.260.40">
    <property type="entry name" value="lambda repressor-like DNA-binding domains"/>
    <property type="match status" value="1"/>
</dbReference>
<proteinExistence type="predicted"/>
<sequence length="342" mass="37960">MGNTRITMKGLAKILGVSTSTVSRALKDHHSIGEETREKIKKTALKLGYIPNSVASNLRRRKTNHIGVIVPRIDRYFHSSSISGIEEVANEAGYYVSIFQTKDSYIKEVESVEILMSNKADGIIACLALETSDIDHYKQLANTKIPLVLFDRVCNDLESNKVLINDYDAAFKACDHLAKIGCKRIAHIAGNLNSSIFKARLEGYKAALIANNLTINEDFIFYGNILSEEEGRHFANALFDMNTKPDGIFCANDITAVSVIQTARERKFSVPQDIAVVGFSNTPISKIIQPSLTTIEDHAFEMGQASARLLIKQIEDNDQNIVSETLIIRNELIIRESTVPAE</sequence>
<evidence type="ECO:0000259" key="4">
    <source>
        <dbReference type="PROSITE" id="PS50932"/>
    </source>
</evidence>
<dbReference type="PANTHER" id="PTHR30146">
    <property type="entry name" value="LACI-RELATED TRANSCRIPTIONAL REPRESSOR"/>
    <property type="match status" value="1"/>
</dbReference>
<evidence type="ECO:0000313" key="6">
    <source>
        <dbReference type="Proteomes" id="UP000199440"/>
    </source>
</evidence>
<dbReference type="EMBL" id="FNGV01000007">
    <property type="protein sequence ID" value="SDM31156.1"/>
    <property type="molecule type" value="Genomic_DNA"/>
</dbReference>
<dbReference type="SMART" id="SM00354">
    <property type="entry name" value="HTH_LACI"/>
    <property type="match status" value="1"/>
</dbReference>
<keyword evidence="3" id="KW-0804">Transcription</keyword>
<accession>A0A1G9S6P4</accession>
<dbReference type="InterPro" id="IPR046335">
    <property type="entry name" value="LacI/GalR-like_sensor"/>
</dbReference>
<keyword evidence="6" id="KW-1185">Reference proteome</keyword>
<dbReference type="CDD" id="cd06267">
    <property type="entry name" value="PBP1_LacI_sugar_binding-like"/>
    <property type="match status" value="1"/>
</dbReference>
<dbReference type="Proteomes" id="UP000199440">
    <property type="component" value="Unassembled WGS sequence"/>
</dbReference>
<evidence type="ECO:0000313" key="5">
    <source>
        <dbReference type="EMBL" id="SDM31156.1"/>
    </source>
</evidence>
<dbReference type="PANTHER" id="PTHR30146:SF109">
    <property type="entry name" value="HTH-TYPE TRANSCRIPTIONAL REGULATOR GALS"/>
    <property type="match status" value="1"/>
</dbReference>
<dbReference type="OrthoDB" id="9768806at2"/>
<evidence type="ECO:0000256" key="1">
    <source>
        <dbReference type="ARBA" id="ARBA00023015"/>
    </source>
</evidence>
<keyword evidence="1" id="KW-0805">Transcription regulation</keyword>
<gene>
    <name evidence="5" type="ORF">SAMN04488514_107134</name>
</gene>
<dbReference type="Pfam" id="PF00356">
    <property type="entry name" value="LacI"/>
    <property type="match status" value="1"/>
</dbReference>
<dbReference type="STRING" id="192904.SAMN04488514_107134"/>
<feature type="domain" description="HTH lacI-type" evidence="4">
    <location>
        <begin position="6"/>
        <end position="60"/>
    </location>
</feature>
<dbReference type="SUPFAM" id="SSF53822">
    <property type="entry name" value="Periplasmic binding protein-like I"/>
    <property type="match status" value="1"/>
</dbReference>
<dbReference type="SUPFAM" id="SSF47413">
    <property type="entry name" value="lambda repressor-like DNA-binding domains"/>
    <property type="match status" value="1"/>
</dbReference>
<name>A0A1G9S6P4_9FLAO</name>
<dbReference type="GO" id="GO:0003700">
    <property type="term" value="F:DNA-binding transcription factor activity"/>
    <property type="evidence" value="ECO:0007669"/>
    <property type="project" value="TreeGrafter"/>
</dbReference>
<evidence type="ECO:0000256" key="3">
    <source>
        <dbReference type="ARBA" id="ARBA00023163"/>
    </source>
</evidence>
<dbReference type="Gene3D" id="3.40.50.2300">
    <property type="match status" value="2"/>
</dbReference>
<reference evidence="5 6" key="1">
    <citation type="submission" date="2016-10" db="EMBL/GenBank/DDBJ databases">
        <authorList>
            <person name="de Groot N.N."/>
        </authorList>
    </citation>
    <scope>NUCLEOTIDE SEQUENCE [LARGE SCALE GENOMIC DNA]</scope>
    <source>
        <strain evidence="5 6">DSM 19886</strain>
    </source>
</reference>
<dbReference type="PROSITE" id="PS50932">
    <property type="entry name" value="HTH_LACI_2"/>
    <property type="match status" value="1"/>
</dbReference>
<dbReference type="GO" id="GO:0000976">
    <property type="term" value="F:transcription cis-regulatory region binding"/>
    <property type="evidence" value="ECO:0007669"/>
    <property type="project" value="TreeGrafter"/>
</dbReference>
<evidence type="ECO:0000256" key="2">
    <source>
        <dbReference type="ARBA" id="ARBA00023125"/>
    </source>
</evidence>
<dbReference type="Pfam" id="PF13377">
    <property type="entry name" value="Peripla_BP_3"/>
    <property type="match status" value="1"/>
</dbReference>
<dbReference type="AlphaFoldDB" id="A0A1G9S6P4"/>
<dbReference type="CDD" id="cd01392">
    <property type="entry name" value="HTH_LacI"/>
    <property type="match status" value="1"/>
</dbReference>
<organism evidence="5 6">
    <name type="scientific">Kriegella aquimaris</name>
    <dbReference type="NCBI Taxonomy" id="192904"/>
    <lineage>
        <taxon>Bacteria</taxon>
        <taxon>Pseudomonadati</taxon>
        <taxon>Bacteroidota</taxon>
        <taxon>Flavobacteriia</taxon>
        <taxon>Flavobacteriales</taxon>
        <taxon>Flavobacteriaceae</taxon>
        <taxon>Kriegella</taxon>
    </lineage>
</organism>